<dbReference type="InterPro" id="IPR036691">
    <property type="entry name" value="Endo/exonu/phosph_ase_sf"/>
</dbReference>
<evidence type="ECO:0000313" key="2">
    <source>
        <dbReference type="Proteomes" id="UP001454036"/>
    </source>
</evidence>
<evidence type="ECO:0000313" key="1">
    <source>
        <dbReference type="EMBL" id="GAA0171435.1"/>
    </source>
</evidence>
<dbReference type="Proteomes" id="UP001454036">
    <property type="component" value="Unassembled WGS sequence"/>
</dbReference>
<evidence type="ECO:0008006" key="3">
    <source>
        <dbReference type="Google" id="ProtNLM"/>
    </source>
</evidence>
<dbReference type="Gene3D" id="3.60.10.10">
    <property type="entry name" value="Endonuclease/exonuclease/phosphatase"/>
    <property type="match status" value="1"/>
</dbReference>
<gene>
    <name evidence="1" type="ORF">LIER_25463</name>
</gene>
<organism evidence="1 2">
    <name type="scientific">Lithospermum erythrorhizon</name>
    <name type="common">Purple gromwell</name>
    <name type="synonym">Lithospermum officinale var. erythrorhizon</name>
    <dbReference type="NCBI Taxonomy" id="34254"/>
    <lineage>
        <taxon>Eukaryota</taxon>
        <taxon>Viridiplantae</taxon>
        <taxon>Streptophyta</taxon>
        <taxon>Embryophyta</taxon>
        <taxon>Tracheophyta</taxon>
        <taxon>Spermatophyta</taxon>
        <taxon>Magnoliopsida</taxon>
        <taxon>eudicotyledons</taxon>
        <taxon>Gunneridae</taxon>
        <taxon>Pentapetalae</taxon>
        <taxon>asterids</taxon>
        <taxon>lamiids</taxon>
        <taxon>Boraginales</taxon>
        <taxon>Boraginaceae</taxon>
        <taxon>Boraginoideae</taxon>
        <taxon>Lithospermeae</taxon>
        <taxon>Lithospermum</taxon>
    </lineage>
</organism>
<comment type="caution">
    <text evidence="1">The sequence shown here is derived from an EMBL/GenBank/DDBJ whole genome shotgun (WGS) entry which is preliminary data.</text>
</comment>
<dbReference type="AlphaFoldDB" id="A0AAV3R6A1"/>
<proteinExistence type="predicted"/>
<name>A0AAV3R6A1_LITER</name>
<dbReference type="PANTHER" id="PTHR33710:SF71">
    <property type="entry name" value="ENDONUCLEASE_EXONUCLEASE_PHOSPHATASE DOMAIN-CONTAINING PROTEIN"/>
    <property type="match status" value="1"/>
</dbReference>
<dbReference type="EMBL" id="BAABME010007677">
    <property type="protein sequence ID" value="GAA0171435.1"/>
    <property type="molecule type" value="Genomic_DNA"/>
</dbReference>
<keyword evidence="2" id="KW-1185">Reference proteome</keyword>
<protein>
    <recommendedName>
        <fullName evidence="3">Endonuclease/exonuclease/phosphatase domain-containing protein</fullName>
    </recommendedName>
</protein>
<accession>A0AAV3R6A1</accession>
<dbReference type="PANTHER" id="PTHR33710">
    <property type="entry name" value="BNAC02G09200D PROTEIN"/>
    <property type="match status" value="1"/>
</dbReference>
<sequence>MKILTWNVRGLGGISNNAPPQFDLVELVKKFEVSLFFVLESNFSSTRLKNFLSFRFPSWESCSNFDAIENGRIFVVWDVCRVACDVLEIGRQYIHVKVLCKETQQSFLATFVYPLCHVNTRKEIWEHISSLGPSINLPWMVLWDFNCYLKPCEKKGGKKLLAYELKDLGECMRICGLVDAPSTGLKFSWTNGSLWTKLDRVLMNDVWHRKGLMCLANFLPMLLSSDHCQVVTSVLHKREEGSRPFKFFNMWLKHSDFKETLTTSWGMVVNRSDQYILCLKLKALKRPLKKLNKRVLGGILGKVSKVRTEFQEVVDLAI</sequence>
<dbReference type="SUPFAM" id="SSF56219">
    <property type="entry name" value="DNase I-like"/>
    <property type="match status" value="1"/>
</dbReference>
<reference evidence="1 2" key="1">
    <citation type="submission" date="2024-01" db="EMBL/GenBank/DDBJ databases">
        <title>The complete chloroplast genome sequence of Lithospermum erythrorhizon: insights into the phylogenetic relationship among Boraginaceae species and the maternal lineages of purple gromwells.</title>
        <authorList>
            <person name="Okada T."/>
            <person name="Watanabe K."/>
        </authorList>
    </citation>
    <scope>NUCLEOTIDE SEQUENCE [LARGE SCALE GENOMIC DNA]</scope>
</reference>